<reference evidence="1" key="1">
    <citation type="submission" date="2015-07" db="EMBL/GenBank/DDBJ databases">
        <title>Adaptation to a free-living lifestyle via gene acquisitions in the diplomonad Trepomonas sp. PC1.</title>
        <authorList>
            <person name="Xu F."/>
            <person name="Jerlstrom-Hultqvist J."/>
            <person name="Kolisko M."/>
            <person name="Simpson A.G.B."/>
            <person name="Roger A.J."/>
            <person name="Svard S.G."/>
            <person name="Andersson J.O."/>
        </authorList>
    </citation>
    <scope>NUCLEOTIDE SEQUENCE</scope>
    <source>
        <strain evidence="1">PC1</strain>
    </source>
</reference>
<sequence length="712" mass="85581">FDNIMQSQINDSYVYGYQAGLLSYYETLDMTIYYFKRHKQYTKLILFCTGYHLGTKQIDQNNFQCTTYSILLWSQPVFELFVSMFQNPQSIIPPVQVSKLFLQLTPLFSNCMDQPNTPTLIKQVLADTDVQFDDQLLDQEDNSVESSSALFFEFKLNKIQLSQQNDQCQMFLRQIKAFVPKIRKAYQLTDEQFIYLYTHRQLELKFLCDVIKPQDLFQILLKQNLNYEQQYLIKGIFQHMEKKLPRYLTQMTQLLNKYATDDSILDLSNYLSQTLCLAVQFDQPLYNSQITLVDDELFLNEGKISKSQLIKLLKQHYFTQTYVKIGFSVIQNIMQFYDSKSTMLLCKYVDCRDQPFEFQLENLLVNCPRNIPEVFNSLKLFKKAAFLLLQIFNQKKMRYYPYHDELFGAHRSIMIKLSSFQKENIFDQMLYLQCVNIFMMLFEQESLLQPVCAALKRIFSAYAPNLTYYQNLYEIFSSSLPEILSNNVHRLSLQFRNTLKKPVYYIWLSQQIQILEQFKMHNITQQFKHFIQTVNVLQIHTTNQEFFFQYPNIRYKAQIQLYKCNLKQFDGLFKKLNQKDQQAFITQKLLKYSETCKEDFSLQKEDFLVDKKELCDFCFKMVEIDVNFYNLEWFIQNLLHRMCYFVQKWIIRDIFLYLLEKYVKNKEIVLWIIKIDNMEHILYKRGSQQLVQIIQKQWGGDNYIQKWCQKMK</sequence>
<accession>A0A146K3W0</accession>
<feature type="non-terminal residue" evidence="1">
    <location>
        <position position="1"/>
    </location>
</feature>
<name>A0A146K3W0_9EUKA</name>
<protein>
    <submittedName>
        <fullName evidence="1">Uncharacterized protein</fullName>
    </submittedName>
</protein>
<proteinExistence type="predicted"/>
<dbReference type="AlphaFoldDB" id="A0A146K3W0"/>
<evidence type="ECO:0000313" key="1">
    <source>
        <dbReference type="EMBL" id="JAP90271.1"/>
    </source>
</evidence>
<gene>
    <name evidence="1" type="ORF">TPC1_30234</name>
</gene>
<organism evidence="1">
    <name type="scientific">Trepomonas sp. PC1</name>
    <dbReference type="NCBI Taxonomy" id="1076344"/>
    <lineage>
        <taxon>Eukaryota</taxon>
        <taxon>Metamonada</taxon>
        <taxon>Diplomonadida</taxon>
        <taxon>Hexamitidae</taxon>
        <taxon>Hexamitinae</taxon>
        <taxon>Trepomonas</taxon>
    </lineage>
</organism>
<dbReference type="EMBL" id="GDID01006335">
    <property type="protein sequence ID" value="JAP90271.1"/>
    <property type="molecule type" value="Transcribed_RNA"/>
</dbReference>